<dbReference type="GO" id="GO:0008233">
    <property type="term" value="F:peptidase activity"/>
    <property type="evidence" value="ECO:0007669"/>
    <property type="project" value="UniProtKB-KW"/>
</dbReference>
<dbReference type="PANTHER" id="PTHR30217:SF6">
    <property type="entry name" value="TRNA HYDROXYLATION PROTEIN P"/>
    <property type="match status" value="1"/>
</dbReference>
<comment type="similarity">
    <text evidence="3">Belongs to the peptidase U32 family.</text>
</comment>
<name>A0AAE3KXB8_9EURY</name>
<dbReference type="InterPro" id="IPR001539">
    <property type="entry name" value="Peptidase_U32"/>
</dbReference>
<sequence length="407" mass="44218">MPEANEKVSTPELVMGVRNPASLGACKEDADAVYFSLDRLSLRSRAKEITTENLADFVGQIHECGLKGYLAVNSVIYPRDLQELNKVMEAAASACVDAVIAWDPAAIMQAVQNDLDLHISTQANVSSHQSAEFYRSLGASRVVLARELSLEQIKEIRANTDMELEVFVHGAMCQSISGRCYLSAHLLGRSGNCGECSQPCRWEWSLYSDRNEKVSLEGKYLLSAKDLCMIEHIPELIEAGVDAFKVEGRLRDPGYTSAVSKCYRKAIDAYIDGTYTPEAAGLLKGEMGLQYNRGFSTGFYFGDPGSEGLALDQAMNASPVKKQAVGIVTNFFPKKNAASVRLLEGGLDLGDAIVIEGSTTYIEQKVSSLTVEGEDVLSAEKGQEAGLAVAGKVRRNDRVFRISSKSS</sequence>
<dbReference type="InterPro" id="IPR051454">
    <property type="entry name" value="RNA/ubiquinone_mod_enzymes"/>
</dbReference>
<proteinExistence type="inferred from homology"/>
<organism evidence="4 5">
    <name type="scientific">Methanolobus chelungpuianus</name>
    <dbReference type="NCBI Taxonomy" id="502115"/>
    <lineage>
        <taxon>Archaea</taxon>
        <taxon>Methanobacteriati</taxon>
        <taxon>Methanobacteriota</taxon>
        <taxon>Stenosarchaea group</taxon>
        <taxon>Methanomicrobia</taxon>
        <taxon>Methanosarcinales</taxon>
        <taxon>Methanosarcinaceae</taxon>
        <taxon>Methanolobus</taxon>
    </lineage>
</organism>
<gene>
    <name evidence="4" type="ORF">PV02_08160</name>
</gene>
<dbReference type="PROSITE" id="PS01276">
    <property type="entry name" value="PEPTIDASE_U32"/>
    <property type="match status" value="1"/>
</dbReference>
<dbReference type="GO" id="GO:0006508">
    <property type="term" value="P:proteolysis"/>
    <property type="evidence" value="ECO:0007669"/>
    <property type="project" value="UniProtKB-KW"/>
</dbReference>
<dbReference type="PANTHER" id="PTHR30217">
    <property type="entry name" value="PEPTIDASE U32 FAMILY"/>
    <property type="match status" value="1"/>
</dbReference>
<evidence type="ECO:0000313" key="4">
    <source>
        <dbReference type="EMBL" id="MCQ6963020.1"/>
    </source>
</evidence>
<keyword evidence="2" id="KW-0378">Hydrolase</keyword>
<evidence type="ECO:0000256" key="1">
    <source>
        <dbReference type="ARBA" id="ARBA00022670"/>
    </source>
</evidence>
<evidence type="ECO:0000256" key="3">
    <source>
        <dbReference type="ARBA" id="ARBA00038374"/>
    </source>
</evidence>
<dbReference type="Proteomes" id="UP001206983">
    <property type="component" value="Unassembled WGS sequence"/>
</dbReference>
<keyword evidence="1" id="KW-0645">Protease</keyword>
<protein>
    <submittedName>
        <fullName evidence="4">Peptidase U32</fullName>
    </submittedName>
</protein>
<evidence type="ECO:0000256" key="2">
    <source>
        <dbReference type="ARBA" id="ARBA00022801"/>
    </source>
</evidence>
<dbReference type="InterPro" id="IPR009000">
    <property type="entry name" value="Transl_B-barrel_sf"/>
</dbReference>
<dbReference type="AlphaFoldDB" id="A0AAE3KXB8"/>
<comment type="caution">
    <text evidence="4">The sequence shown here is derived from an EMBL/GenBank/DDBJ whole genome shotgun (WGS) entry which is preliminary data.</text>
</comment>
<dbReference type="RefSeq" id="WP_256622900.1">
    <property type="nucleotide sequence ID" value="NZ_JTEO01000004.1"/>
</dbReference>
<keyword evidence="5" id="KW-1185">Reference proteome</keyword>
<dbReference type="Pfam" id="PF01136">
    <property type="entry name" value="Peptidase_U32"/>
    <property type="match status" value="1"/>
</dbReference>
<accession>A0AAE3KXB8</accession>
<reference evidence="4 5" key="1">
    <citation type="journal article" date="2011" name="Appl. Environ. Microbiol.">
        <title>Methanogenic archaea isolated from Taiwan's Chelungpu fault.</title>
        <authorList>
            <person name="Wu S.Y."/>
            <person name="Lai M.C."/>
        </authorList>
    </citation>
    <scope>NUCLEOTIDE SEQUENCE [LARGE SCALE GENOMIC DNA]</scope>
    <source>
        <strain evidence="4 5">St545Mb</strain>
    </source>
</reference>
<evidence type="ECO:0000313" key="5">
    <source>
        <dbReference type="Proteomes" id="UP001206983"/>
    </source>
</evidence>
<dbReference type="EMBL" id="JTEO01000004">
    <property type="protein sequence ID" value="MCQ6963020.1"/>
    <property type="molecule type" value="Genomic_DNA"/>
</dbReference>
<dbReference type="SUPFAM" id="SSF50447">
    <property type="entry name" value="Translation proteins"/>
    <property type="match status" value="1"/>
</dbReference>